<keyword evidence="9" id="KW-0030">Aminoacyl-tRNA synthetase</keyword>
<keyword evidence="5" id="KW-0547">Nucleotide-binding</keyword>
<dbReference type="GO" id="GO:0005737">
    <property type="term" value="C:cytoplasm"/>
    <property type="evidence" value="ECO:0007669"/>
    <property type="project" value="TreeGrafter"/>
</dbReference>
<dbReference type="NCBIfam" id="TIGR00435">
    <property type="entry name" value="cysS"/>
    <property type="match status" value="1"/>
</dbReference>
<reference evidence="14" key="2">
    <citation type="submission" date="2022-10" db="EMBL/GenBank/DDBJ databases">
        <authorList>
            <consortium name="ENA_rothamsted_submissions"/>
            <consortium name="culmorum"/>
            <person name="King R."/>
        </authorList>
    </citation>
    <scope>NUCLEOTIDE SEQUENCE</scope>
</reference>
<evidence type="ECO:0000313" key="15">
    <source>
        <dbReference type="Proteomes" id="UP001153620"/>
    </source>
</evidence>
<evidence type="ECO:0000256" key="7">
    <source>
        <dbReference type="ARBA" id="ARBA00022840"/>
    </source>
</evidence>
<dbReference type="HAMAP" id="MF_00041">
    <property type="entry name" value="Cys_tRNA_synth"/>
    <property type="match status" value="1"/>
</dbReference>
<sequence>MSRKQQEWNSPDDTIPKLRLYNSLSRKKEIFNPQDRKLVKWYSCGPTVYDASHMGHARTYISFDILRRVLADYFGYQIYFVMNITDIDDKIIRRARQNFLFEEYIKKNVSLEEFIENVNTSMEIFRNKKAENKDPDKAIMMDRILTGVEEAENNLRKAVESANEEEIPKARLHLQEAAKSPVSDWLDSQFGATVRDKKIFETLTRFWENEYNEDMEALNILPPNVLTRVTEYVPEIITFIQKIIANGYAYESNGSVYFDVAKFDSAKQHYYAKLVPEAFGDTAQLQEGEGDLSGDRGTEKRSPNDFALWKNSKEGEPAWESPFGLGRPGWHIECSAMAAEIFKGDLDIHTGGVDLKFPHHDNEIAQSEAHYDNGGWVKYFLHTGHLTISGCKMSKSLKNFITIREALKQHTATQIRFAFLLHSWKDTLDYSANTMEIAVRYEKLLNEFFLNVKDLVRQYKTKEMKKYTERDLDLSNKFYETKKSVHAALCDNIDTKSALDSIREIISNANIYIRDIQSAVNAQLLEEIAIYITELLQIFGAISNKNKKFIGFPAKSDDGESENKEEILIPYLAALADFRKVVRESALEVKATKILQLCDELRDEILPNLSVRLEDKEGKSVIKLVDRETLMKERDEKKKREDQKKAEQLAKAEAQRQKDKEREEQRKIDPKDMFKSQMDKYSAFDNEGLPTHDNEGKEISKGQQKKLKKLQQQQEVKYSEYLKSVTN</sequence>
<dbReference type="GO" id="GO:0005524">
    <property type="term" value="F:ATP binding"/>
    <property type="evidence" value="ECO:0007669"/>
    <property type="project" value="UniProtKB-KW"/>
</dbReference>
<evidence type="ECO:0000256" key="11">
    <source>
        <dbReference type="ARBA" id="ARBA00039362"/>
    </source>
</evidence>
<evidence type="ECO:0000313" key="14">
    <source>
        <dbReference type="EMBL" id="CAG9807157.1"/>
    </source>
</evidence>
<evidence type="ECO:0000256" key="10">
    <source>
        <dbReference type="ARBA" id="ARBA00031499"/>
    </source>
</evidence>
<keyword evidence="3" id="KW-0436">Ligase</keyword>
<dbReference type="GO" id="GO:0004817">
    <property type="term" value="F:cysteine-tRNA ligase activity"/>
    <property type="evidence" value="ECO:0007669"/>
    <property type="project" value="UniProtKB-EC"/>
</dbReference>
<feature type="compositionally biased region" description="Basic and acidic residues" evidence="12">
    <location>
        <begin position="690"/>
        <end position="700"/>
    </location>
</feature>
<dbReference type="Gene3D" id="3.40.50.620">
    <property type="entry name" value="HUPs"/>
    <property type="match status" value="1"/>
</dbReference>
<evidence type="ECO:0000256" key="4">
    <source>
        <dbReference type="ARBA" id="ARBA00022723"/>
    </source>
</evidence>
<dbReference type="InterPro" id="IPR024909">
    <property type="entry name" value="Cys-tRNA/MSH_ligase"/>
</dbReference>
<evidence type="ECO:0000256" key="12">
    <source>
        <dbReference type="SAM" id="MobiDB-lite"/>
    </source>
</evidence>
<keyword evidence="4" id="KW-0479">Metal-binding</keyword>
<keyword evidence="7" id="KW-0067">ATP-binding</keyword>
<dbReference type="EMBL" id="OU895879">
    <property type="protein sequence ID" value="CAG9807157.1"/>
    <property type="molecule type" value="Genomic_DNA"/>
</dbReference>
<evidence type="ECO:0000256" key="5">
    <source>
        <dbReference type="ARBA" id="ARBA00022741"/>
    </source>
</evidence>
<dbReference type="InterPro" id="IPR032678">
    <property type="entry name" value="tRNA-synt_1_cat_dom"/>
</dbReference>
<evidence type="ECO:0000256" key="3">
    <source>
        <dbReference type="ARBA" id="ARBA00022598"/>
    </source>
</evidence>
<proteinExistence type="inferred from homology"/>
<dbReference type="EC" id="6.1.1.16" evidence="2"/>
<reference evidence="14" key="1">
    <citation type="submission" date="2022-01" db="EMBL/GenBank/DDBJ databases">
        <authorList>
            <person name="King R."/>
        </authorList>
    </citation>
    <scope>NUCLEOTIDE SEQUENCE</scope>
</reference>
<dbReference type="GO" id="GO:0046872">
    <property type="term" value="F:metal ion binding"/>
    <property type="evidence" value="ECO:0007669"/>
    <property type="project" value="UniProtKB-KW"/>
</dbReference>
<feature type="region of interest" description="Disordered" evidence="12">
    <location>
        <begin position="633"/>
        <end position="713"/>
    </location>
</feature>
<feature type="domain" description="tRNA synthetases class I catalytic" evidence="13">
    <location>
        <begin position="31"/>
        <end position="438"/>
    </location>
</feature>
<dbReference type="CDD" id="cd00672">
    <property type="entry name" value="CysRS_core"/>
    <property type="match status" value="1"/>
</dbReference>
<accession>A0A9N9S1I6</accession>
<comment type="cofactor">
    <cofactor evidence="1">
        <name>Zn(2+)</name>
        <dbReference type="ChEBI" id="CHEBI:29105"/>
    </cofactor>
</comment>
<evidence type="ECO:0000259" key="13">
    <source>
        <dbReference type="Pfam" id="PF01406"/>
    </source>
</evidence>
<dbReference type="SUPFAM" id="SSF52374">
    <property type="entry name" value="Nucleotidylyl transferase"/>
    <property type="match status" value="1"/>
</dbReference>
<evidence type="ECO:0000256" key="6">
    <source>
        <dbReference type="ARBA" id="ARBA00022833"/>
    </source>
</evidence>
<evidence type="ECO:0000256" key="1">
    <source>
        <dbReference type="ARBA" id="ARBA00001947"/>
    </source>
</evidence>
<name>A0A9N9S1I6_9DIPT</name>
<dbReference type="InterPro" id="IPR014729">
    <property type="entry name" value="Rossmann-like_a/b/a_fold"/>
</dbReference>
<dbReference type="Pfam" id="PF01406">
    <property type="entry name" value="tRNA-synt_1e"/>
    <property type="match status" value="1"/>
</dbReference>
<organism evidence="14 15">
    <name type="scientific">Chironomus riparius</name>
    <dbReference type="NCBI Taxonomy" id="315576"/>
    <lineage>
        <taxon>Eukaryota</taxon>
        <taxon>Metazoa</taxon>
        <taxon>Ecdysozoa</taxon>
        <taxon>Arthropoda</taxon>
        <taxon>Hexapoda</taxon>
        <taxon>Insecta</taxon>
        <taxon>Pterygota</taxon>
        <taxon>Neoptera</taxon>
        <taxon>Endopterygota</taxon>
        <taxon>Diptera</taxon>
        <taxon>Nematocera</taxon>
        <taxon>Chironomoidea</taxon>
        <taxon>Chironomidae</taxon>
        <taxon>Chironominae</taxon>
        <taxon>Chironomus</taxon>
    </lineage>
</organism>
<dbReference type="PRINTS" id="PR00983">
    <property type="entry name" value="TRNASYNTHCYS"/>
</dbReference>
<evidence type="ECO:0000256" key="2">
    <source>
        <dbReference type="ARBA" id="ARBA00012832"/>
    </source>
</evidence>
<dbReference type="Proteomes" id="UP001153620">
    <property type="component" value="Chromosome 3"/>
</dbReference>
<keyword evidence="6" id="KW-0862">Zinc</keyword>
<keyword evidence="15" id="KW-1185">Reference proteome</keyword>
<dbReference type="InterPro" id="IPR015803">
    <property type="entry name" value="Cys-tRNA-ligase"/>
</dbReference>
<evidence type="ECO:0000256" key="9">
    <source>
        <dbReference type="ARBA" id="ARBA00023146"/>
    </source>
</evidence>
<dbReference type="InterPro" id="IPR009080">
    <property type="entry name" value="tRNAsynth_Ia_anticodon-bd"/>
</dbReference>
<dbReference type="PANTHER" id="PTHR10890">
    <property type="entry name" value="CYSTEINYL-TRNA SYNTHETASE"/>
    <property type="match status" value="1"/>
</dbReference>
<keyword evidence="8" id="KW-0648">Protein biosynthesis</keyword>
<feature type="compositionally biased region" description="Basic and acidic residues" evidence="12">
    <location>
        <begin position="633"/>
        <end position="678"/>
    </location>
</feature>
<gene>
    <name evidence="14" type="ORF">CHIRRI_LOCUS10006</name>
</gene>
<dbReference type="PANTHER" id="PTHR10890:SF3">
    <property type="entry name" value="CYSTEINE--TRNA LIGASE, CYTOPLASMIC"/>
    <property type="match status" value="1"/>
</dbReference>
<evidence type="ECO:0000256" key="8">
    <source>
        <dbReference type="ARBA" id="ARBA00022917"/>
    </source>
</evidence>
<dbReference type="SUPFAM" id="SSF47323">
    <property type="entry name" value="Anticodon-binding domain of a subclass of class I aminoacyl-tRNA synthetases"/>
    <property type="match status" value="1"/>
</dbReference>
<dbReference type="AlphaFoldDB" id="A0A9N9S1I6"/>
<protein>
    <recommendedName>
        <fullName evidence="11">Cysteine--tRNA ligase, cytoplasmic</fullName>
        <ecNumber evidence="2">6.1.1.16</ecNumber>
    </recommendedName>
    <alternativeName>
        <fullName evidence="10">Cysteinyl-tRNA synthetase</fullName>
    </alternativeName>
</protein>
<dbReference type="OrthoDB" id="438179at2759"/>
<dbReference type="Gene3D" id="1.20.120.1910">
    <property type="entry name" value="Cysteine-tRNA ligase, C-terminal anti-codon recognition domain"/>
    <property type="match status" value="1"/>
</dbReference>
<dbReference type="GO" id="GO:0006423">
    <property type="term" value="P:cysteinyl-tRNA aminoacylation"/>
    <property type="evidence" value="ECO:0007669"/>
    <property type="project" value="InterPro"/>
</dbReference>